<comment type="similarity">
    <text evidence="2">Belongs to the RIX1/PELP1 family.</text>
</comment>
<dbReference type="PANTHER" id="PTHR34105:SF1">
    <property type="entry name" value="PROLINE-, GLUTAMIC ACID- AND LEUCINE-RICH PROTEIN 1"/>
    <property type="match status" value="1"/>
</dbReference>
<accession>M2R938</accession>
<dbReference type="EMBL" id="KB445792">
    <property type="protein sequence ID" value="EMD40910.1"/>
    <property type="molecule type" value="Genomic_DNA"/>
</dbReference>
<evidence type="ECO:0000313" key="7">
    <source>
        <dbReference type="EMBL" id="EMD40910.1"/>
    </source>
</evidence>
<name>M2R938_CERS8</name>
<dbReference type="HOGENOM" id="CLU_019530_0_0_1"/>
<feature type="compositionally biased region" description="Acidic residues" evidence="5">
    <location>
        <begin position="670"/>
        <end position="679"/>
    </location>
</feature>
<proteinExistence type="inferred from homology"/>
<dbReference type="GO" id="GO:0006364">
    <property type="term" value="P:rRNA processing"/>
    <property type="evidence" value="ECO:0007669"/>
    <property type="project" value="TreeGrafter"/>
</dbReference>
<dbReference type="AlphaFoldDB" id="M2R938"/>
<sequence>MLEGAQSWLGVALPLLPKNEPVPVVKASIRLLRYIFANGSDVPEFQRHLCIPNVPKFSSALVTVANQHGDIDVKVLSIETLTHLIQVYPSLHRSLHAGISTMALHYLNGPNPRPIPPIVVQAASQLYSVLHLTGGKVGAANLWRKSLDDTVNFAWASLMRLRTTYKPPAPATTILTPGPSNEDPLVAIPLHLERLRAAIRVLKDHCRTITPRPVTFPIGAAVRLCMTLLSCARDEEAQGPIDQTLRNLEAAIVPALWTLACELIVDLAASMNTLLTPHVPRLFSYLSYHLEQKRTPSQHISVLRSVISLLQHTHALHDPTLSSRLARTVLPLLSVILSSEHQAPDGTAQSTLQNKGRKGKKRARGYEGDEVFKVTREVVCPKPEDGDALIAAFRAIDLVVRKAPLTPAIHSVVARTMLSIYLALPRIPPGILSPDTTLHTKIYAEVQIIALGLASGTSSTMSKSMALAINTVLHGTRELSQPIIQREIDLLLHPRMPPLVRSLPHVETISLFRAEESQEEMDTRHALGLRTEEDSSHPASSDAMAAVHSPPVITRDRRQTEATSDIPAAGTSTTISVSSSVAPPRSAPTQIPAPYVPAATSRSDAIDTILQAAEHPRSVAPMPQRTSAVPSLPAPLASVGQPSKASSIETPTNTSSSIPSGNKATVTAPIDEDDDDDEPMPTINMESDSDDSD</sequence>
<feature type="compositionally biased region" description="Polar residues" evidence="5">
    <location>
        <begin position="344"/>
        <end position="354"/>
    </location>
</feature>
<evidence type="ECO:0000256" key="4">
    <source>
        <dbReference type="ARBA" id="ARBA00023242"/>
    </source>
</evidence>
<dbReference type="InterPro" id="IPR016024">
    <property type="entry name" value="ARM-type_fold"/>
</dbReference>
<dbReference type="Proteomes" id="UP000016930">
    <property type="component" value="Unassembled WGS sequence"/>
</dbReference>
<evidence type="ECO:0000256" key="1">
    <source>
        <dbReference type="ARBA" id="ARBA00004123"/>
    </source>
</evidence>
<gene>
    <name evidence="7" type="ORF">CERSUDRAFT_111496</name>
</gene>
<evidence type="ECO:0000259" key="6">
    <source>
        <dbReference type="Pfam" id="PF08167"/>
    </source>
</evidence>
<evidence type="ECO:0000256" key="5">
    <source>
        <dbReference type="SAM" id="MobiDB-lite"/>
    </source>
</evidence>
<keyword evidence="4" id="KW-0539">Nucleus</keyword>
<organism evidence="7 8">
    <name type="scientific">Ceriporiopsis subvermispora (strain B)</name>
    <name type="common">White-rot fungus</name>
    <name type="synonym">Gelatoporia subvermispora</name>
    <dbReference type="NCBI Taxonomy" id="914234"/>
    <lineage>
        <taxon>Eukaryota</taxon>
        <taxon>Fungi</taxon>
        <taxon>Dikarya</taxon>
        <taxon>Basidiomycota</taxon>
        <taxon>Agaricomycotina</taxon>
        <taxon>Agaricomycetes</taxon>
        <taxon>Polyporales</taxon>
        <taxon>Gelatoporiaceae</taxon>
        <taxon>Gelatoporia</taxon>
    </lineage>
</organism>
<evidence type="ECO:0000313" key="8">
    <source>
        <dbReference type="Proteomes" id="UP000016930"/>
    </source>
</evidence>
<dbReference type="InterPro" id="IPR012583">
    <property type="entry name" value="RIX1_N"/>
</dbReference>
<protein>
    <recommendedName>
        <fullName evidence="3">Pre-rRNA-processing protein RIX1</fullName>
    </recommendedName>
</protein>
<dbReference type="STRING" id="914234.M2R938"/>
<feature type="domain" description="Pre-rRNA-processing protein RIX1 N-terminal" evidence="6">
    <location>
        <begin position="1"/>
        <end position="112"/>
    </location>
</feature>
<feature type="region of interest" description="Disordered" evidence="5">
    <location>
        <begin position="344"/>
        <end position="365"/>
    </location>
</feature>
<feature type="compositionally biased region" description="Polar residues" evidence="5">
    <location>
        <begin position="640"/>
        <end position="665"/>
    </location>
</feature>
<dbReference type="Pfam" id="PF08167">
    <property type="entry name" value="RIX1"/>
    <property type="match status" value="1"/>
</dbReference>
<evidence type="ECO:0000256" key="2">
    <source>
        <dbReference type="ARBA" id="ARBA00010511"/>
    </source>
</evidence>
<dbReference type="GO" id="GO:0005634">
    <property type="term" value="C:nucleus"/>
    <property type="evidence" value="ECO:0007669"/>
    <property type="project" value="UniProtKB-SubCell"/>
</dbReference>
<dbReference type="SUPFAM" id="SSF48371">
    <property type="entry name" value="ARM repeat"/>
    <property type="match status" value="1"/>
</dbReference>
<reference evidence="7 8" key="1">
    <citation type="journal article" date="2012" name="Proc. Natl. Acad. Sci. U.S.A.">
        <title>Comparative genomics of Ceriporiopsis subvermispora and Phanerochaete chrysosporium provide insight into selective ligninolysis.</title>
        <authorList>
            <person name="Fernandez-Fueyo E."/>
            <person name="Ruiz-Duenas F.J."/>
            <person name="Ferreira P."/>
            <person name="Floudas D."/>
            <person name="Hibbett D.S."/>
            <person name="Canessa P."/>
            <person name="Larrondo L.F."/>
            <person name="James T.Y."/>
            <person name="Seelenfreund D."/>
            <person name="Lobos S."/>
            <person name="Polanco R."/>
            <person name="Tello M."/>
            <person name="Honda Y."/>
            <person name="Watanabe T."/>
            <person name="Watanabe T."/>
            <person name="Ryu J.S."/>
            <person name="Kubicek C.P."/>
            <person name="Schmoll M."/>
            <person name="Gaskell J."/>
            <person name="Hammel K.E."/>
            <person name="St John F.J."/>
            <person name="Vanden Wymelenberg A."/>
            <person name="Sabat G."/>
            <person name="Splinter BonDurant S."/>
            <person name="Syed K."/>
            <person name="Yadav J.S."/>
            <person name="Doddapaneni H."/>
            <person name="Subramanian V."/>
            <person name="Lavin J.L."/>
            <person name="Oguiza J.A."/>
            <person name="Perez G."/>
            <person name="Pisabarro A.G."/>
            <person name="Ramirez L."/>
            <person name="Santoyo F."/>
            <person name="Master E."/>
            <person name="Coutinho P.M."/>
            <person name="Henrissat B."/>
            <person name="Lombard V."/>
            <person name="Magnuson J.K."/>
            <person name="Kuees U."/>
            <person name="Hori C."/>
            <person name="Igarashi K."/>
            <person name="Samejima M."/>
            <person name="Held B.W."/>
            <person name="Barry K.W."/>
            <person name="LaButti K.M."/>
            <person name="Lapidus A."/>
            <person name="Lindquist E.A."/>
            <person name="Lucas S.M."/>
            <person name="Riley R."/>
            <person name="Salamov A.A."/>
            <person name="Hoffmeister D."/>
            <person name="Schwenk D."/>
            <person name="Hadar Y."/>
            <person name="Yarden O."/>
            <person name="de Vries R.P."/>
            <person name="Wiebenga A."/>
            <person name="Stenlid J."/>
            <person name="Eastwood D."/>
            <person name="Grigoriev I.V."/>
            <person name="Berka R.M."/>
            <person name="Blanchette R.A."/>
            <person name="Kersten P."/>
            <person name="Martinez A.T."/>
            <person name="Vicuna R."/>
            <person name="Cullen D."/>
        </authorList>
    </citation>
    <scope>NUCLEOTIDE SEQUENCE [LARGE SCALE GENOMIC DNA]</scope>
    <source>
        <strain evidence="7 8">B</strain>
    </source>
</reference>
<keyword evidence="8" id="KW-1185">Reference proteome</keyword>
<dbReference type="OrthoDB" id="20900at2759"/>
<evidence type="ECO:0000256" key="3">
    <source>
        <dbReference type="ARBA" id="ARBA00021502"/>
    </source>
</evidence>
<comment type="subcellular location">
    <subcellularLocation>
        <location evidence="1">Nucleus</location>
    </subcellularLocation>
</comment>
<feature type="compositionally biased region" description="Low complexity" evidence="5">
    <location>
        <begin position="571"/>
        <end position="588"/>
    </location>
</feature>
<dbReference type="PANTHER" id="PTHR34105">
    <property type="entry name" value="PROLINE-, GLUTAMIC ACID- AND LEUCINE-RICH PROTEIN 1"/>
    <property type="match status" value="1"/>
</dbReference>
<feature type="region of interest" description="Disordered" evidence="5">
    <location>
        <begin position="616"/>
        <end position="693"/>
    </location>
</feature>
<feature type="region of interest" description="Disordered" evidence="5">
    <location>
        <begin position="529"/>
        <end position="596"/>
    </location>
</feature>